<dbReference type="EMBL" id="JAODUO010000582">
    <property type="protein sequence ID" value="KAK2177724.1"/>
    <property type="molecule type" value="Genomic_DNA"/>
</dbReference>
<accession>A0AAD9KU56</accession>
<gene>
    <name evidence="1" type="ORF">NP493_582g00015</name>
</gene>
<proteinExistence type="predicted"/>
<evidence type="ECO:0000313" key="2">
    <source>
        <dbReference type="Proteomes" id="UP001209878"/>
    </source>
</evidence>
<dbReference type="Proteomes" id="UP001209878">
    <property type="component" value="Unassembled WGS sequence"/>
</dbReference>
<dbReference type="AlphaFoldDB" id="A0AAD9KU56"/>
<name>A0AAD9KU56_RIDPI</name>
<evidence type="ECO:0000313" key="1">
    <source>
        <dbReference type="EMBL" id="KAK2177724.1"/>
    </source>
</evidence>
<protein>
    <submittedName>
        <fullName evidence="1">Uncharacterized protein</fullName>
    </submittedName>
</protein>
<reference evidence="1" key="1">
    <citation type="journal article" date="2023" name="Mol. Biol. Evol.">
        <title>Third-Generation Sequencing Reveals the Adaptive Role of the Epigenome in Three Deep-Sea Polychaetes.</title>
        <authorList>
            <person name="Perez M."/>
            <person name="Aroh O."/>
            <person name="Sun Y."/>
            <person name="Lan Y."/>
            <person name="Juniper S.K."/>
            <person name="Young C.R."/>
            <person name="Angers B."/>
            <person name="Qian P.Y."/>
        </authorList>
    </citation>
    <scope>NUCLEOTIDE SEQUENCE</scope>
    <source>
        <strain evidence="1">R07B-5</strain>
    </source>
</reference>
<comment type="caution">
    <text evidence="1">The sequence shown here is derived from an EMBL/GenBank/DDBJ whole genome shotgun (WGS) entry which is preliminary data.</text>
</comment>
<keyword evidence="2" id="KW-1185">Reference proteome</keyword>
<organism evidence="1 2">
    <name type="scientific">Ridgeia piscesae</name>
    <name type="common">Tubeworm</name>
    <dbReference type="NCBI Taxonomy" id="27915"/>
    <lineage>
        <taxon>Eukaryota</taxon>
        <taxon>Metazoa</taxon>
        <taxon>Spiralia</taxon>
        <taxon>Lophotrochozoa</taxon>
        <taxon>Annelida</taxon>
        <taxon>Polychaeta</taxon>
        <taxon>Sedentaria</taxon>
        <taxon>Canalipalpata</taxon>
        <taxon>Sabellida</taxon>
        <taxon>Siboglinidae</taxon>
        <taxon>Ridgeia</taxon>
    </lineage>
</organism>
<sequence length="440" mass="47905">MLLPWQHSMQDMRRPSADTCSCCHRPTFTCQRDSVTQRWSAVDCPVSQLCSQGHNNVCHHTHCRHQYCPPGCSTNPYCNICDSVQQTCATIHECDSTMHDHKPLSPPPCSCGETANHKPRWQHNHQPVPNPQTNVAPPMLPCYSSIDSLPSYSDAYTGTINPDFISMISLNSASVWEPRDGPCGRDDAPRVQRLENFGTETQNVGWEGCWEAVGSSPHPPVGRQDLAAGFRPSETQSVPDLSHVKDHCMTSGSETDDERSLHNAVSHLSVNHHNDTNTETVDKETQCVTSDNDISGDTDTTISITDVTASVMVIDDTVSVNQDNPTDDTDTVDVTGDNPVNERLLCDTHDYTLVGGGIQRCSPLVEMDSNPECCPLVDGDGKCEIFGADVVTLRDSGCYDTSQNGSLDGSLPTSASYPNMAVGQPADICIVPKNAIWATC</sequence>